<evidence type="ECO:0000256" key="2">
    <source>
        <dbReference type="ARBA" id="ARBA00038188"/>
    </source>
</evidence>
<reference evidence="6" key="1">
    <citation type="journal article" date="2012" name="MBio">
        <title>Comparative genome analysis of Trichophyton rubrum and related dermatophytes reveals candidate genes involved in infection.</title>
        <authorList>
            <person name="Martinez D.A."/>
            <person name="Oliver B.G."/>
            <person name="Graeser Y."/>
            <person name="Goldberg J.M."/>
            <person name="Li W."/>
            <person name="Martinez-Rossi N.M."/>
            <person name="Monod M."/>
            <person name="Shelest E."/>
            <person name="Barton R.C."/>
            <person name="Birch E."/>
            <person name="Brakhage A.A."/>
            <person name="Chen Z."/>
            <person name="Gurr S.J."/>
            <person name="Heiman D."/>
            <person name="Heitman J."/>
            <person name="Kosti I."/>
            <person name="Rossi A."/>
            <person name="Saif S."/>
            <person name="Samalova M."/>
            <person name="Saunders C.W."/>
            <person name="Shea T."/>
            <person name="Summerbell R.C."/>
            <person name="Xu J."/>
            <person name="Young S."/>
            <person name="Zeng Q."/>
            <person name="Birren B.W."/>
            <person name="Cuomo C.A."/>
            <person name="White T.C."/>
        </authorList>
    </citation>
    <scope>NUCLEOTIDE SEQUENCE [LARGE SCALE GENOMIC DNA]</scope>
    <source>
        <strain evidence="6">ATCC MYA-4605 / CBS 113480</strain>
    </source>
</reference>
<comment type="similarity">
    <text evidence="2">Belongs to the class I-like SAM-binding methyltransferase superfamily. Erg6/SMT family.</text>
</comment>
<dbReference type="AlphaFoldDB" id="C5FIU1"/>
<dbReference type="OMA" id="HVAIHMA"/>
<accession>C5FIU1</accession>
<dbReference type="eggNOG" id="KOG1269">
    <property type="taxonomic scope" value="Eukaryota"/>
</dbReference>
<keyword evidence="1" id="KW-0808">Transferase</keyword>
<dbReference type="HOGENOM" id="CLU_039068_2_1_1"/>
<dbReference type="EMBL" id="DS995702">
    <property type="protein sequence ID" value="EEQ29182.1"/>
    <property type="molecule type" value="Genomic_DNA"/>
</dbReference>
<dbReference type="GeneID" id="9229119"/>
<organism evidence="5 6">
    <name type="scientific">Arthroderma otae (strain ATCC MYA-4605 / CBS 113480)</name>
    <name type="common">Microsporum canis</name>
    <dbReference type="NCBI Taxonomy" id="554155"/>
    <lineage>
        <taxon>Eukaryota</taxon>
        <taxon>Fungi</taxon>
        <taxon>Dikarya</taxon>
        <taxon>Ascomycota</taxon>
        <taxon>Pezizomycotina</taxon>
        <taxon>Eurotiomycetes</taxon>
        <taxon>Eurotiomycetidae</taxon>
        <taxon>Onygenales</taxon>
        <taxon>Arthrodermataceae</taxon>
        <taxon>Microsporum</taxon>
    </lineage>
</organism>
<evidence type="ECO:0000256" key="3">
    <source>
        <dbReference type="SAM" id="Phobius"/>
    </source>
</evidence>
<feature type="transmembrane region" description="Helical" evidence="3">
    <location>
        <begin position="227"/>
        <end position="245"/>
    </location>
</feature>
<dbReference type="GO" id="GO:0006696">
    <property type="term" value="P:ergosterol biosynthetic process"/>
    <property type="evidence" value="ECO:0007669"/>
    <property type="project" value="TreeGrafter"/>
</dbReference>
<evidence type="ECO:0000313" key="5">
    <source>
        <dbReference type="EMBL" id="EEQ29182.1"/>
    </source>
</evidence>
<feature type="domain" description="Methyltransferase type 11" evidence="4">
    <location>
        <begin position="75"/>
        <end position="172"/>
    </location>
</feature>
<keyword evidence="3" id="KW-0472">Membrane</keyword>
<sequence length="277" mass="31630">MSALFANPGSEAPSVEEYYGSLESRAGYWFFFRNTRHCGLYEKGTIWPFPIHEAQRRMEEKVYNKLNLKPGARVLDAGAGSGFVAMYMAKKGLNVDAIDLLPFHVEDAKQNVKQYDLEDKVAVSLADYHNLTQFADNSFDGVYTMETFVHADDNMRVLQNFYRILKPGGVLVHHENDIIHDSEGVQDTSRLWHTPSTLKRGELSRLLGATGFKDIDLEDLTEEILPLWRLLGFIGFLPYHLFWLLGVKERYTNTLIGVERYLSWGEIGYISVKAVKP</sequence>
<dbReference type="Gene3D" id="3.40.50.150">
    <property type="entry name" value="Vaccinia Virus protein VP39"/>
    <property type="match status" value="1"/>
</dbReference>
<dbReference type="GO" id="GO:0003838">
    <property type="term" value="F:sterol 24-C-methyltransferase activity"/>
    <property type="evidence" value="ECO:0007669"/>
    <property type="project" value="TreeGrafter"/>
</dbReference>
<evidence type="ECO:0000256" key="1">
    <source>
        <dbReference type="ARBA" id="ARBA00022679"/>
    </source>
</evidence>
<dbReference type="OrthoDB" id="540004at2759"/>
<evidence type="ECO:0000259" key="4">
    <source>
        <dbReference type="Pfam" id="PF08241"/>
    </source>
</evidence>
<keyword evidence="3" id="KW-1133">Transmembrane helix</keyword>
<name>C5FIU1_ARTOC</name>
<dbReference type="InterPro" id="IPR029063">
    <property type="entry name" value="SAM-dependent_MTases_sf"/>
</dbReference>
<dbReference type="PANTHER" id="PTHR44068">
    <property type="entry name" value="ZGC:194242"/>
    <property type="match status" value="1"/>
</dbReference>
<protein>
    <submittedName>
        <fullName evidence="5">Cyclopropane-fatty-acyl-phospholipid synthase</fullName>
    </submittedName>
</protein>
<keyword evidence="3" id="KW-0812">Transmembrane</keyword>
<gene>
    <name evidence="5" type="ORF">MCYG_02001</name>
</gene>
<dbReference type="InterPro" id="IPR013216">
    <property type="entry name" value="Methyltransf_11"/>
</dbReference>
<proteinExistence type="inferred from homology"/>
<dbReference type="SUPFAM" id="SSF53335">
    <property type="entry name" value="S-adenosyl-L-methionine-dependent methyltransferases"/>
    <property type="match status" value="1"/>
</dbReference>
<dbReference type="VEuPathDB" id="FungiDB:MCYG_02001"/>
<dbReference type="GO" id="GO:0005783">
    <property type="term" value="C:endoplasmic reticulum"/>
    <property type="evidence" value="ECO:0007669"/>
    <property type="project" value="TreeGrafter"/>
</dbReference>
<dbReference type="PANTHER" id="PTHR44068:SF1">
    <property type="entry name" value="HYPOTHETICAL LOC100005854"/>
    <property type="match status" value="1"/>
</dbReference>
<dbReference type="Pfam" id="PF08241">
    <property type="entry name" value="Methyltransf_11"/>
    <property type="match status" value="1"/>
</dbReference>
<dbReference type="Proteomes" id="UP000002035">
    <property type="component" value="Unassembled WGS sequence"/>
</dbReference>
<dbReference type="RefSeq" id="XP_002849067.1">
    <property type="nucleotide sequence ID" value="XM_002849021.1"/>
</dbReference>
<dbReference type="STRING" id="554155.C5FIU1"/>
<dbReference type="CDD" id="cd02440">
    <property type="entry name" value="AdoMet_MTases"/>
    <property type="match status" value="1"/>
</dbReference>
<dbReference type="InterPro" id="IPR050447">
    <property type="entry name" value="Erg6_SMT_methyltransf"/>
</dbReference>
<evidence type="ECO:0000313" key="6">
    <source>
        <dbReference type="Proteomes" id="UP000002035"/>
    </source>
</evidence>
<keyword evidence="6" id="KW-1185">Reference proteome</keyword>